<reference evidence="2 3" key="2">
    <citation type="journal article" date="2018" name="New Phytol.">
        <title>High intraspecific genome diversity in the model arbuscular mycorrhizal symbiont Rhizophagus irregularis.</title>
        <authorList>
            <person name="Chen E.C.H."/>
            <person name="Morin E."/>
            <person name="Beaudet D."/>
            <person name="Noel J."/>
            <person name="Yildirir G."/>
            <person name="Ndikumana S."/>
            <person name="Charron P."/>
            <person name="St-Onge C."/>
            <person name="Giorgi J."/>
            <person name="Kruger M."/>
            <person name="Marton T."/>
            <person name="Ropars J."/>
            <person name="Grigoriev I.V."/>
            <person name="Hainaut M."/>
            <person name="Henrissat B."/>
            <person name="Roux C."/>
            <person name="Martin F."/>
            <person name="Corradi N."/>
        </authorList>
    </citation>
    <scope>NUCLEOTIDE SEQUENCE [LARGE SCALE GENOMIC DNA]</scope>
    <source>
        <strain evidence="2 3">DAOM 197198</strain>
    </source>
</reference>
<organism evidence="2 3">
    <name type="scientific">Rhizophagus irregularis (strain DAOM 181602 / DAOM 197198 / MUCL 43194)</name>
    <name type="common">Arbuscular mycorrhizal fungus</name>
    <name type="synonym">Glomus intraradices</name>
    <dbReference type="NCBI Taxonomy" id="747089"/>
    <lineage>
        <taxon>Eukaryota</taxon>
        <taxon>Fungi</taxon>
        <taxon>Fungi incertae sedis</taxon>
        <taxon>Mucoromycota</taxon>
        <taxon>Glomeromycotina</taxon>
        <taxon>Glomeromycetes</taxon>
        <taxon>Glomerales</taxon>
        <taxon>Glomeraceae</taxon>
        <taxon>Rhizophagus</taxon>
    </lineage>
</organism>
<keyword evidence="3" id="KW-1185">Reference proteome</keyword>
<evidence type="ECO:0000256" key="1">
    <source>
        <dbReference type="SAM" id="MobiDB-lite"/>
    </source>
</evidence>
<accession>A0A2P4Q2E6</accession>
<gene>
    <name evidence="2" type="ORF">GLOIN_2v1840876</name>
</gene>
<evidence type="ECO:0000313" key="2">
    <source>
        <dbReference type="EMBL" id="POG71821.1"/>
    </source>
</evidence>
<dbReference type="VEuPathDB" id="FungiDB:RhiirFUN_023057"/>
<comment type="caution">
    <text evidence="2">The sequence shown here is derived from an EMBL/GenBank/DDBJ whole genome shotgun (WGS) entry which is preliminary data.</text>
</comment>
<dbReference type="EMBL" id="AUPC02000103">
    <property type="protein sequence ID" value="POG71821.1"/>
    <property type="molecule type" value="Genomic_DNA"/>
</dbReference>
<feature type="compositionally biased region" description="Basic and acidic residues" evidence="1">
    <location>
        <begin position="265"/>
        <end position="275"/>
    </location>
</feature>
<feature type="compositionally biased region" description="Basic and acidic residues" evidence="1">
    <location>
        <begin position="325"/>
        <end position="335"/>
    </location>
</feature>
<evidence type="ECO:0000313" key="3">
    <source>
        <dbReference type="Proteomes" id="UP000018888"/>
    </source>
</evidence>
<name>A0A2P4Q2E6_RHIID</name>
<dbReference type="Proteomes" id="UP000018888">
    <property type="component" value="Unassembled WGS sequence"/>
</dbReference>
<feature type="compositionally biased region" description="Basic and acidic residues" evidence="1">
    <location>
        <begin position="235"/>
        <end position="245"/>
    </location>
</feature>
<reference evidence="2 3" key="1">
    <citation type="journal article" date="2013" name="Proc. Natl. Acad. Sci. U.S.A.">
        <title>Genome of an arbuscular mycorrhizal fungus provides insight into the oldest plant symbiosis.</title>
        <authorList>
            <person name="Tisserant E."/>
            <person name="Malbreil M."/>
            <person name="Kuo A."/>
            <person name="Kohler A."/>
            <person name="Symeonidi A."/>
            <person name="Balestrini R."/>
            <person name="Charron P."/>
            <person name="Duensing N."/>
            <person name="Frei Dit Frey N."/>
            <person name="Gianinazzi-Pearson V."/>
            <person name="Gilbert L.B."/>
            <person name="Handa Y."/>
            <person name="Herr J.R."/>
            <person name="Hijri M."/>
            <person name="Koul R."/>
            <person name="Kawaguchi M."/>
            <person name="Krajinski F."/>
            <person name="Lammers P.J."/>
            <person name="Masclaux F.G."/>
            <person name="Murat C."/>
            <person name="Morin E."/>
            <person name="Ndikumana S."/>
            <person name="Pagni M."/>
            <person name="Petitpierre D."/>
            <person name="Requena N."/>
            <person name="Rosikiewicz P."/>
            <person name="Riley R."/>
            <person name="Saito K."/>
            <person name="San Clemente H."/>
            <person name="Shapiro H."/>
            <person name="van Tuinen D."/>
            <person name="Becard G."/>
            <person name="Bonfante P."/>
            <person name="Paszkowski U."/>
            <person name="Shachar-Hill Y.Y."/>
            <person name="Tuskan G.A."/>
            <person name="Young P.W."/>
            <person name="Sanders I.R."/>
            <person name="Henrissat B."/>
            <person name="Rensing S.A."/>
            <person name="Grigoriev I.V."/>
            <person name="Corradi N."/>
            <person name="Roux C."/>
            <person name="Martin F."/>
        </authorList>
    </citation>
    <scope>NUCLEOTIDE SEQUENCE [LARGE SCALE GENOMIC DNA]</scope>
    <source>
        <strain evidence="2 3">DAOM 197198</strain>
    </source>
</reference>
<protein>
    <submittedName>
        <fullName evidence="2">Uncharacterized protein</fullName>
    </submittedName>
</protein>
<dbReference type="AlphaFoldDB" id="A0A2P4Q2E6"/>
<sequence length="351" mass="39771">MEYNNSEMSDSSSNSNGANFQKEKYKLSKDSFFSSHSKKDLAWLYGNMESMRLIVAEKLYHLFSTIEYRDMPIIEINKCIDKFCKKNPSFPETVSDWAEREMICQHINYRRSILNLSEMHKTNISVNKAKIRKPNGNSKRAKKGNELLTKNREPLLVSNSLNIESLERLDNNKSLPSKKLLEAVDVSPAYSKRPGHKHRITQSSDKEEAIEDVEVVRIPPAKHPGRKRKITQLSDDEKGVEDVETIRIPPAKHPGHKTKVAQPPDDEKGVEDAETIRISPAKRPGRKTKAAQPPDDEKGVEYVETIRISPAKRPGRKTKAAQPPDDEKGVEDAETIRIPPAKHPGHKCKAV</sequence>
<proteinExistence type="predicted"/>
<feature type="region of interest" description="Disordered" evidence="1">
    <location>
        <begin position="222"/>
        <end position="351"/>
    </location>
</feature>